<reference evidence="10 11" key="1">
    <citation type="submission" date="2010-08" db="EMBL/GenBank/DDBJ databases">
        <authorList>
            <person name="Durkin A.S."/>
            <person name="Madupu R."/>
            <person name="Torralba M."/>
            <person name="Gillis M."/>
            <person name="Methe B."/>
            <person name="Sutton G."/>
            <person name="Nelson K.E."/>
        </authorList>
    </citation>
    <scope>NUCLEOTIDE SEQUENCE [LARGE SCALE GENOMIC DNA]</scope>
    <source>
        <strain evidence="10 11">PB189-T1-4</strain>
    </source>
</reference>
<dbReference type="InterPro" id="IPR015421">
    <property type="entry name" value="PyrdxlP-dep_Trfase_major"/>
</dbReference>
<gene>
    <name evidence="10" type="ORF">HMPREF9248_0637</name>
</gene>
<accession>A0ABN0B1G1</accession>
<sequence length="438" mass="47928">MQASVWYAIHTHRNAWRLTRYVHAAMGECMAAYRKEGYFRMQVYLDYAAATPMDPRVYEAQKPYLTSLFYNPSAAYSAARQVRADVNAAKDAIAHAIGAKRDNLIMVAGATEANNIICASTQGEIVSSPLEHESVLACVTRHPHMLVQPTREGIITPEALAQALSPHTELVCIEAANGEIGTLQPIRALAQVVQAERARRLAAGNQTPLVFHTDASQAADAISLNVSSLGVDAMTLSAAKIYGPKQVGVLYTSDRVRLQPLLYGGGQEHNIRSGTENVAGTIACAKAFELACAWRADGGEKRIEALRDYLQHELCARYPWARVSGPHARKRRLPHVLHISFPGIEARRLIILLERKGVYVATGSACAASSMRISHVLSALGMPEYVATGSLRFTLGRPTTKDELTYAISCVDEAIQEEMQRMDVTARDMQARADACVW</sequence>
<comment type="similarity">
    <text evidence="2">Belongs to the class-V pyridoxal-phosphate-dependent aminotransferase family. NifS/IscS subfamily.</text>
</comment>
<dbReference type="Gene3D" id="1.10.260.50">
    <property type="match status" value="1"/>
</dbReference>
<dbReference type="PANTHER" id="PTHR11601:SF34">
    <property type="entry name" value="CYSTEINE DESULFURASE"/>
    <property type="match status" value="1"/>
</dbReference>
<evidence type="ECO:0000256" key="5">
    <source>
        <dbReference type="ARBA" id="ARBA00022898"/>
    </source>
</evidence>
<feature type="domain" description="Aminotransferase class V" evidence="9">
    <location>
        <begin position="43"/>
        <end position="404"/>
    </location>
</feature>
<keyword evidence="10" id="KW-0032">Aminotransferase</keyword>
<evidence type="ECO:0000256" key="6">
    <source>
        <dbReference type="ARBA" id="ARBA00023004"/>
    </source>
</evidence>
<dbReference type="InterPro" id="IPR015422">
    <property type="entry name" value="PyrdxlP-dep_Trfase_small"/>
</dbReference>
<keyword evidence="3" id="KW-0808">Transferase</keyword>
<keyword evidence="11" id="KW-1185">Reference proteome</keyword>
<dbReference type="InterPro" id="IPR000192">
    <property type="entry name" value="Aminotrans_V_dom"/>
</dbReference>
<dbReference type="GO" id="GO:0008483">
    <property type="term" value="F:transaminase activity"/>
    <property type="evidence" value="ECO:0007669"/>
    <property type="project" value="UniProtKB-KW"/>
</dbReference>
<dbReference type="PANTHER" id="PTHR11601">
    <property type="entry name" value="CYSTEINE DESULFURYLASE FAMILY MEMBER"/>
    <property type="match status" value="1"/>
</dbReference>
<evidence type="ECO:0000313" key="11">
    <source>
        <dbReference type="Proteomes" id="UP000004431"/>
    </source>
</evidence>
<dbReference type="PIRSF" id="PIRSF005572">
    <property type="entry name" value="NifS"/>
    <property type="match status" value="1"/>
</dbReference>
<dbReference type="Proteomes" id="UP000004431">
    <property type="component" value="Unassembled WGS sequence"/>
</dbReference>
<keyword evidence="5" id="KW-0663">Pyridoxal phosphate</keyword>
<keyword evidence="6" id="KW-0408">Iron</keyword>
<evidence type="ECO:0000313" key="10">
    <source>
        <dbReference type="EMBL" id="EFL44612.1"/>
    </source>
</evidence>
<dbReference type="SUPFAM" id="SSF53383">
    <property type="entry name" value="PLP-dependent transferases"/>
    <property type="match status" value="1"/>
</dbReference>
<dbReference type="Pfam" id="PF00266">
    <property type="entry name" value="Aminotran_5"/>
    <property type="match status" value="1"/>
</dbReference>
<name>A0ABN0B1G1_9ACTN</name>
<evidence type="ECO:0000256" key="4">
    <source>
        <dbReference type="ARBA" id="ARBA00022723"/>
    </source>
</evidence>
<comment type="catalytic activity">
    <reaction evidence="8">
        <text>(sulfur carrier)-H + L-cysteine = (sulfur carrier)-SH + L-alanine</text>
        <dbReference type="Rhea" id="RHEA:43892"/>
        <dbReference type="Rhea" id="RHEA-COMP:14737"/>
        <dbReference type="Rhea" id="RHEA-COMP:14739"/>
        <dbReference type="ChEBI" id="CHEBI:29917"/>
        <dbReference type="ChEBI" id="CHEBI:35235"/>
        <dbReference type="ChEBI" id="CHEBI:57972"/>
        <dbReference type="ChEBI" id="CHEBI:64428"/>
        <dbReference type="EC" id="2.8.1.7"/>
    </reaction>
</comment>
<proteinExistence type="inferred from homology"/>
<organism evidence="10 11">
    <name type="scientific">Fannyhessea vaginae PB189-T1-4</name>
    <dbReference type="NCBI Taxonomy" id="866774"/>
    <lineage>
        <taxon>Bacteria</taxon>
        <taxon>Bacillati</taxon>
        <taxon>Actinomycetota</taxon>
        <taxon>Coriobacteriia</taxon>
        <taxon>Coriobacteriales</taxon>
        <taxon>Atopobiaceae</taxon>
        <taxon>Fannyhessea</taxon>
    </lineage>
</organism>
<evidence type="ECO:0000256" key="7">
    <source>
        <dbReference type="ARBA" id="ARBA00023014"/>
    </source>
</evidence>
<keyword evidence="4" id="KW-0479">Metal-binding</keyword>
<evidence type="ECO:0000256" key="8">
    <source>
        <dbReference type="ARBA" id="ARBA00050776"/>
    </source>
</evidence>
<protein>
    <submittedName>
        <fullName evidence="10">Aminotransferase, class V</fullName>
    </submittedName>
</protein>
<dbReference type="EMBL" id="AEDQ01000009">
    <property type="protein sequence ID" value="EFL44612.1"/>
    <property type="molecule type" value="Genomic_DNA"/>
</dbReference>
<comment type="caution">
    <text evidence="10">The sequence shown here is derived from an EMBL/GenBank/DDBJ whole genome shotgun (WGS) entry which is preliminary data.</text>
</comment>
<evidence type="ECO:0000259" key="9">
    <source>
        <dbReference type="Pfam" id="PF00266"/>
    </source>
</evidence>
<dbReference type="InterPro" id="IPR015424">
    <property type="entry name" value="PyrdxlP-dep_Trfase"/>
</dbReference>
<evidence type="ECO:0000256" key="3">
    <source>
        <dbReference type="ARBA" id="ARBA00022679"/>
    </source>
</evidence>
<dbReference type="Gene3D" id="3.40.640.10">
    <property type="entry name" value="Type I PLP-dependent aspartate aminotransferase-like (Major domain)"/>
    <property type="match status" value="1"/>
</dbReference>
<keyword evidence="7" id="KW-0411">Iron-sulfur</keyword>
<evidence type="ECO:0000256" key="1">
    <source>
        <dbReference type="ARBA" id="ARBA00001933"/>
    </source>
</evidence>
<comment type="cofactor">
    <cofactor evidence="1">
        <name>pyridoxal 5'-phosphate</name>
        <dbReference type="ChEBI" id="CHEBI:597326"/>
    </cofactor>
</comment>
<dbReference type="InterPro" id="IPR016454">
    <property type="entry name" value="Cysteine_dSase"/>
</dbReference>
<evidence type="ECO:0000256" key="2">
    <source>
        <dbReference type="ARBA" id="ARBA00006490"/>
    </source>
</evidence>
<dbReference type="Gene3D" id="3.90.1150.10">
    <property type="entry name" value="Aspartate Aminotransferase, domain 1"/>
    <property type="match status" value="1"/>
</dbReference>